<dbReference type="PROSITE" id="PS51186">
    <property type="entry name" value="GNAT"/>
    <property type="match status" value="1"/>
</dbReference>
<dbReference type="RefSeq" id="WP_186546396.1">
    <property type="nucleotide sequence ID" value="NZ_CP077091.1"/>
</dbReference>
<reference evidence="4 5" key="1">
    <citation type="journal article" date="2020" name="Microorganisms">
        <title>Reliable Identification of Environmental Pseudomonas Isolates Using the rpoD Gene.</title>
        <authorList>
            <consortium name="The Broad Institute Genome Sequencing Platform"/>
            <person name="Girard L."/>
            <person name="Lood C."/>
            <person name="Rokni-Zadeh H."/>
            <person name="van Noort V."/>
            <person name="Lavigne R."/>
            <person name="De Mot R."/>
        </authorList>
    </citation>
    <scope>NUCLEOTIDE SEQUENCE [LARGE SCALE GENOMIC DNA]</scope>
    <source>
        <strain evidence="4 5">SWRI65</strain>
    </source>
</reference>
<dbReference type="KEGG" id="phv:HU739_003245"/>
<gene>
    <name evidence="4" type="ORF">HU739_003245</name>
</gene>
<organism evidence="4 5">
    <name type="scientific">Pseudomonas hamedanensis</name>
    <dbReference type="NCBI Taxonomy" id="2745504"/>
    <lineage>
        <taxon>Bacteria</taxon>
        <taxon>Pseudomonadati</taxon>
        <taxon>Pseudomonadota</taxon>
        <taxon>Gammaproteobacteria</taxon>
        <taxon>Pseudomonadales</taxon>
        <taxon>Pseudomonadaceae</taxon>
        <taxon>Pseudomonas</taxon>
    </lineage>
</organism>
<dbReference type="GO" id="GO:0016747">
    <property type="term" value="F:acyltransferase activity, transferring groups other than amino-acyl groups"/>
    <property type="evidence" value="ECO:0007669"/>
    <property type="project" value="InterPro"/>
</dbReference>
<dbReference type="Proteomes" id="UP000631521">
    <property type="component" value="Chromosome"/>
</dbReference>
<sequence>MSFQIRRATEDDLGFARDLTCANMLRYYIDYDLLWQDAAFDAGWSGRENWLILLAGMPIGFFSLSQDARALYIRELQIAEDYQGRGAGSWAIDQVIDMARQARRPAVRLTVFETNPAQRLYWRKGLRVQGRDECFLRMQLDLSTPVR</sequence>
<dbReference type="PANTHER" id="PTHR43877">
    <property type="entry name" value="AMINOALKYLPHOSPHONATE N-ACETYLTRANSFERASE-RELATED-RELATED"/>
    <property type="match status" value="1"/>
</dbReference>
<dbReference type="CDD" id="cd04301">
    <property type="entry name" value="NAT_SF"/>
    <property type="match status" value="1"/>
</dbReference>
<dbReference type="PANTHER" id="PTHR43877:SF2">
    <property type="entry name" value="AMINOALKYLPHOSPHONATE N-ACETYLTRANSFERASE-RELATED"/>
    <property type="match status" value="1"/>
</dbReference>
<dbReference type="SUPFAM" id="SSF55729">
    <property type="entry name" value="Acyl-CoA N-acyltransferases (Nat)"/>
    <property type="match status" value="1"/>
</dbReference>
<dbReference type="InterPro" id="IPR000182">
    <property type="entry name" value="GNAT_dom"/>
</dbReference>
<accession>A0A9E6P0Y8</accession>
<keyword evidence="1" id="KW-0808">Transferase</keyword>
<evidence type="ECO:0000313" key="4">
    <source>
        <dbReference type="EMBL" id="QXI18029.1"/>
    </source>
</evidence>
<evidence type="ECO:0000256" key="1">
    <source>
        <dbReference type="ARBA" id="ARBA00022679"/>
    </source>
</evidence>
<name>A0A9E6P0Y8_9PSED</name>
<proteinExistence type="predicted"/>
<evidence type="ECO:0000256" key="2">
    <source>
        <dbReference type="ARBA" id="ARBA00023315"/>
    </source>
</evidence>
<keyword evidence="2" id="KW-0012">Acyltransferase</keyword>
<dbReference type="InterPro" id="IPR016181">
    <property type="entry name" value="Acyl_CoA_acyltransferase"/>
</dbReference>
<feature type="domain" description="N-acetyltransferase" evidence="3">
    <location>
        <begin position="3"/>
        <end position="143"/>
    </location>
</feature>
<evidence type="ECO:0000313" key="5">
    <source>
        <dbReference type="Proteomes" id="UP000631521"/>
    </source>
</evidence>
<dbReference type="AlphaFoldDB" id="A0A9E6P0Y8"/>
<dbReference type="InterPro" id="IPR050832">
    <property type="entry name" value="Bact_Acetyltransf"/>
</dbReference>
<keyword evidence="5" id="KW-1185">Reference proteome</keyword>
<reference evidence="4 5" key="2">
    <citation type="journal article" date="2021" name="Microorganisms">
        <title>The Ever-Expanding Pseudomonas Genus: Description of 43 New Species and Partition of the Pseudomonas putida Group.</title>
        <authorList>
            <person name="Girard L."/>
            <person name="Lood C."/>
            <person name="Hofte M."/>
            <person name="Vandamme P."/>
            <person name="Rokni-Zadeh H."/>
            <person name="van Noort V."/>
            <person name="Lavigne R."/>
            <person name="De Mot R."/>
        </authorList>
    </citation>
    <scope>NUCLEOTIDE SEQUENCE [LARGE SCALE GENOMIC DNA]</scope>
    <source>
        <strain evidence="4 5">SWRI65</strain>
    </source>
</reference>
<dbReference type="Gene3D" id="3.40.630.30">
    <property type="match status" value="1"/>
</dbReference>
<dbReference type="EMBL" id="CP077091">
    <property type="protein sequence ID" value="QXI18029.1"/>
    <property type="molecule type" value="Genomic_DNA"/>
</dbReference>
<evidence type="ECO:0000259" key="3">
    <source>
        <dbReference type="PROSITE" id="PS51186"/>
    </source>
</evidence>
<protein>
    <submittedName>
        <fullName evidence="4">GNAT family N-acetyltransferase</fullName>
    </submittedName>
</protein>
<dbReference type="Pfam" id="PF00583">
    <property type="entry name" value="Acetyltransf_1"/>
    <property type="match status" value="1"/>
</dbReference>